<evidence type="ECO:0000313" key="9">
    <source>
        <dbReference type="EMBL" id="KTG09114.1"/>
    </source>
</evidence>
<dbReference type="GO" id="GO:1902600">
    <property type="term" value="P:proton transmembrane transport"/>
    <property type="evidence" value="ECO:0007669"/>
    <property type="project" value="InterPro"/>
</dbReference>
<evidence type="ECO:0000256" key="1">
    <source>
        <dbReference type="ARBA" id="ARBA00004141"/>
    </source>
</evidence>
<keyword evidence="10" id="KW-1185">Reference proteome</keyword>
<comment type="caution">
    <text evidence="9">The sequence shown here is derived from an EMBL/GenBank/DDBJ whole genome shotgun (WGS) entry which is preliminary data.</text>
</comment>
<keyword evidence="6 7" id="KW-0472">Membrane</keyword>
<dbReference type="InterPro" id="IPR006153">
    <property type="entry name" value="Cation/H_exchanger_TM"/>
</dbReference>
<dbReference type="Gene3D" id="1.20.1530.20">
    <property type="match status" value="1"/>
</dbReference>
<evidence type="ECO:0000259" key="8">
    <source>
        <dbReference type="Pfam" id="PF00999"/>
    </source>
</evidence>
<feature type="transmembrane region" description="Helical" evidence="7">
    <location>
        <begin position="78"/>
        <end position="95"/>
    </location>
</feature>
<feature type="transmembrane region" description="Helical" evidence="7">
    <location>
        <begin position="12"/>
        <end position="31"/>
    </location>
</feature>
<dbReference type="GO" id="GO:0015297">
    <property type="term" value="F:antiporter activity"/>
    <property type="evidence" value="ECO:0007669"/>
    <property type="project" value="InterPro"/>
</dbReference>
<evidence type="ECO:0000313" key="10">
    <source>
        <dbReference type="Proteomes" id="UP000054387"/>
    </source>
</evidence>
<protein>
    <recommendedName>
        <fullName evidence="8">Cation/H+ exchanger transmembrane domain-containing protein</fullName>
    </recommendedName>
</protein>
<proteinExistence type="predicted"/>
<dbReference type="GO" id="GO:0016020">
    <property type="term" value="C:membrane"/>
    <property type="evidence" value="ECO:0007669"/>
    <property type="project" value="UniProtKB-SubCell"/>
</dbReference>
<evidence type="ECO:0000256" key="2">
    <source>
        <dbReference type="ARBA" id="ARBA00022448"/>
    </source>
</evidence>
<feature type="domain" description="Cation/H+ exchanger transmembrane" evidence="8">
    <location>
        <begin position="23"/>
        <end position="410"/>
    </location>
</feature>
<keyword evidence="2" id="KW-0813">Transport</keyword>
<organism evidence="9 10">
    <name type="scientific">Haloprofundus marisrubri</name>
    <dbReference type="NCBI Taxonomy" id="1514971"/>
    <lineage>
        <taxon>Archaea</taxon>
        <taxon>Methanobacteriati</taxon>
        <taxon>Methanobacteriota</taxon>
        <taxon>Stenosarchaea group</taxon>
        <taxon>Halobacteria</taxon>
        <taxon>Halobacteriales</taxon>
        <taxon>Haloferacaceae</taxon>
        <taxon>Haloprofundus</taxon>
    </lineage>
</organism>
<feature type="transmembrane region" description="Helical" evidence="7">
    <location>
        <begin position="208"/>
        <end position="227"/>
    </location>
</feature>
<reference evidence="9 10" key="1">
    <citation type="submission" date="2015-12" db="EMBL/GenBank/DDBJ databases">
        <title>Haloprofundus marisrubri gen. nov., sp. nov., an extremely halophilic archaeon isolated from the Discovery deep brine-seawater interface in the Red Sea.</title>
        <authorList>
            <person name="Zhang G."/>
            <person name="Stingl U."/>
            <person name="Rashid M."/>
        </authorList>
    </citation>
    <scope>NUCLEOTIDE SEQUENCE [LARGE SCALE GENOMIC DNA]</scope>
    <source>
        <strain evidence="9 10">SB9</strain>
    </source>
</reference>
<feature type="transmembrane region" description="Helical" evidence="7">
    <location>
        <begin position="323"/>
        <end position="352"/>
    </location>
</feature>
<dbReference type="OrthoDB" id="12029at2157"/>
<dbReference type="PANTHER" id="PTHR32468">
    <property type="entry name" value="CATION/H + ANTIPORTER"/>
    <property type="match status" value="1"/>
</dbReference>
<dbReference type="STRING" id="1514971.AUR64_15060"/>
<evidence type="ECO:0000256" key="3">
    <source>
        <dbReference type="ARBA" id="ARBA00022692"/>
    </source>
</evidence>
<gene>
    <name evidence="9" type="ORF">AUR64_15060</name>
</gene>
<feature type="transmembrane region" description="Helical" evidence="7">
    <location>
        <begin position="176"/>
        <end position="202"/>
    </location>
</feature>
<dbReference type="AlphaFoldDB" id="A0A0W1R6S8"/>
<dbReference type="Pfam" id="PF00999">
    <property type="entry name" value="Na_H_Exchanger"/>
    <property type="match status" value="1"/>
</dbReference>
<dbReference type="PANTHER" id="PTHR32468:SF0">
    <property type="entry name" value="K(+)_H(+) ANTIPORTER 1"/>
    <property type="match status" value="1"/>
</dbReference>
<evidence type="ECO:0000256" key="4">
    <source>
        <dbReference type="ARBA" id="ARBA00022989"/>
    </source>
</evidence>
<feature type="transmembrane region" description="Helical" evidence="7">
    <location>
        <begin position="391"/>
        <end position="412"/>
    </location>
</feature>
<keyword evidence="5" id="KW-0406">Ion transport</keyword>
<keyword evidence="4 7" id="KW-1133">Transmembrane helix</keyword>
<feature type="transmembrane region" description="Helical" evidence="7">
    <location>
        <begin position="107"/>
        <end position="129"/>
    </location>
</feature>
<accession>A0A0W1R6S8</accession>
<dbReference type="InterPro" id="IPR038770">
    <property type="entry name" value="Na+/solute_symporter_sf"/>
</dbReference>
<feature type="transmembrane region" description="Helical" evidence="7">
    <location>
        <begin position="248"/>
        <end position="268"/>
    </location>
</feature>
<dbReference type="InterPro" id="IPR050794">
    <property type="entry name" value="CPA2_transporter"/>
</dbReference>
<dbReference type="EMBL" id="LOPU01000029">
    <property type="protein sequence ID" value="KTG09114.1"/>
    <property type="molecule type" value="Genomic_DNA"/>
</dbReference>
<name>A0A0W1R6S8_9EURY</name>
<evidence type="ECO:0000256" key="5">
    <source>
        <dbReference type="ARBA" id="ARBA00023065"/>
    </source>
</evidence>
<evidence type="ECO:0000256" key="7">
    <source>
        <dbReference type="SAM" id="Phobius"/>
    </source>
</evidence>
<sequence length="427" mass="43430">MIAPLEGAVLLTLFVQLFVILSVALLLGRLARMVGMPAVVGELLTGVVLGPSLLGLVAPGVFGALFPATPEQFHLLEAISWLGVVFLLLTTGLEMDIDRLRRRAGSAALVSTTGVAVPFALGLGVAWVLPGFLVVDADDRLALGLFLATAMSISAIPVIARILVETGLAARPVGQVMLASATLTDTAGWLLLSLVVGFAQFGQFDVDAAGLSLLALAAFTAFAFTLGRRGTTALLRRVGTADGGVRGQVALVAAFALGSGALTAAFGFEATLGALLAGVAVGRDALDVEARRVLEDVSLGVFAPLFFGTAGLRVDLTLLANPAVALAGVALLLVATVGKLVGVSGGALVAGFDRRDALAMGVGLNARGALEIVVASIGLAIGLLTPALYTIIVLVAIATSILAAALLPVVAAKPEQRRVTGRRIRRT</sequence>
<comment type="subcellular location">
    <subcellularLocation>
        <location evidence="1">Membrane</location>
        <topology evidence="1">Multi-pass membrane protein</topology>
    </subcellularLocation>
</comment>
<feature type="transmembrane region" description="Helical" evidence="7">
    <location>
        <begin position="141"/>
        <end position="164"/>
    </location>
</feature>
<feature type="transmembrane region" description="Helical" evidence="7">
    <location>
        <begin position="43"/>
        <end position="66"/>
    </location>
</feature>
<evidence type="ECO:0000256" key="6">
    <source>
        <dbReference type="ARBA" id="ARBA00023136"/>
    </source>
</evidence>
<feature type="transmembrane region" description="Helical" evidence="7">
    <location>
        <begin position="364"/>
        <end position="385"/>
    </location>
</feature>
<dbReference type="RefSeq" id="WP_058582267.1">
    <property type="nucleotide sequence ID" value="NZ_LOPU01000029.1"/>
</dbReference>
<keyword evidence="3 7" id="KW-0812">Transmembrane</keyword>
<dbReference type="Proteomes" id="UP000054387">
    <property type="component" value="Unassembled WGS sequence"/>
</dbReference>